<proteinExistence type="predicted"/>
<dbReference type="PROSITE" id="PS00028">
    <property type="entry name" value="ZINC_FINGER_C2H2_1"/>
    <property type="match status" value="1"/>
</dbReference>
<feature type="compositionally biased region" description="Low complexity" evidence="1">
    <location>
        <begin position="439"/>
        <end position="450"/>
    </location>
</feature>
<dbReference type="VEuPathDB" id="VectorBase:MDOMA2_015447"/>
<feature type="compositionally biased region" description="Polar residues" evidence="1">
    <location>
        <begin position="74"/>
        <end position="84"/>
    </location>
</feature>
<dbReference type="InterPro" id="IPR013087">
    <property type="entry name" value="Znf_C2H2_type"/>
</dbReference>
<sequence length="600" mass="66234">MVATATSAAGHSSVTATNLIPAAAAQLVQNLEDVSIISVSPQVTLTPINHHNNNNNNNSSSSNNGKTPAIQELKASSASPANNWDHSDSDSNRNNHLTPPPQKRIKSADLFRAQHGISPERLLIDRDFPVAGQHPLTRNRDRSRETSRDRDREMRESLLGQALENSNGLQKQHNDMGSLHGQSACDDSNSSDTEPSDRGDGQNDGTMDSMDNQRSHSFPNAFLGLQGIPGLLPGPSGMGGDFASDVQQNLGKFLSSTQIKEEVKEDEDEEGDADAEPKSCENRLHKNEQHCSNESPLPLALEQKIREYSGEAETSTNNEVAAPAHATNHKMTANIKTRSANSSPARSMRSWHDSDDENFMDDDGASSISSAISLTMKTSRQNSESTLYQALLKKQQHHQQQQQSQQRLSDQEHQLQQLHQQQQQQQQQQQHQNDHQQHNHQQQQQQQQQQYLDELQQSAVSHHQQQLTANLLMARTIAFSRSRDFPDLFQNPAAVAAAAAAAATATAASANAAAAAANNSNYMLPCPLCETPLEQRVFRQHLDRHYPRDSPVCPVIECGRRFAHPNSVRNHMRIKHTLQWAKMKAMRSSGGPFAGGPDFK</sequence>
<name>A0A1I8MK89_MUSDO</name>
<dbReference type="AlphaFoldDB" id="A0A1I8MK89"/>
<evidence type="ECO:0000313" key="2">
    <source>
        <dbReference type="EnsemblMetazoa" id="MDOA005809-PB"/>
    </source>
</evidence>
<dbReference type="PROSITE" id="PS50157">
    <property type="entry name" value="ZINC_FINGER_C2H2_2"/>
    <property type="match status" value="1"/>
</dbReference>
<dbReference type="SMART" id="SM00355">
    <property type="entry name" value="ZnF_C2H2"/>
    <property type="match status" value="2"/>
</dbReference>
<organism evidence="2">
    <name type="scientific">Musca domestica</name>
    <name type="common">House fly</name>
    <dbReference type="NCBI Taxonomy" id="7370"/>
    <lineage>
        <taxon>Eukaryota</taxon>
        <taxon>Metazoa</taxon>
        <taxon>Ecdysozoa</taxon>
        <taxon>Arthropoda</taxon>
        <taxon>Hexapoda</taxon>
        <taxon>Insecta</taxon>
        <taxon>Pterygota</taxon>
        <taxon>Neoptera</taxon>
        <taxon>Endopterygota</taxon>
        <taxon>Diptera</taxon>
        <taxon>Brachycera</taxon>
        <taxon>Muscomorpha</taxon>
        <taxon>Muscoidea</taxon>
        <taxon>Muscidae</taxon>
        <taxon>Musca</taxon>
    </lineage>
</organism>
<dbReference type="VEuPathDB" id="VectorBase:MDOA005809"/>
<evidence type="ECO:0000256" key="1">
    <source>
        <dbReference type="SAM" id="MobiDB-lite"/>
    </source>
</evidence>
<protein>
    <submittedName>
        <fullName evidence="2">Uncharacterized protein</fullName>
    </submittedName>
</protein>
<feature type="compositionally biased region" description="Polar residues" evidence="1">
    <location>
        <begin position="203"/>
        <end position="218"/>
    </location>
</feature>
<feature type="region of interest" description="Disordered" evidence="1">
    <location>
        <begin position="392"/>
        <end position="450"/>
    </location>
</feature>
<feature type="region of interest" description="Disordered" evidence="1">
    <location>
        <begin position="47"/>
        <end position="106"/>
    </location>
</feature>
<reference evidence="2" key="1">
    <citation type="submission" date="2020-05" db="UniProtKB">
        <authorList>
            <consortium name="EnsemblMetazoa"/>
        </authorList>
    </citation>
    <scope>IDENTIFICATION</scope>
    <source>
        <strain evidence="2">Aabys</strain>
    </source>
</reference>
<feature type="compositionally biased region" description="Basic and acidic residues" evidence="1">
    <location>
        <begin position="138"/>
        <end position="156"/>
    </location>
</feature>
<feature type="region of interest" description="Disordered" evidence="1">
    <location>
        <begin position="309"/>
        <end position="364"/>
    </location>
</feature>
<dbReference type="EnsemblMetazoa" id="MDOA005809-RB">
    <property type="protein sequence ID" value="MDOA005809-PB"/>
    <property type="gene ID" value="MDOA005809"/>
</dbReference>
<feature type="compositionally biased region" description="Low complexity" evidence="1">
    <location>
        <begin position="49"/>
        <end position="64"/>
    </location>
</feature>
<feature type="compositionally biased region" description="Polar residues" evidence="1">
    <location>
        <begin position="329"/>
        <end position="345"/>
    </location>
</feature>
<dbReference type="VEuPathDB" id="VectorBase:MDOMA2_011939"/>
<feature type="region of interest" description="Disordered" evidence="1">
    <location>
        <begin position="123"/>
        <end position="222"/>
    </location>
</feature>
<feature type="compositionally biased region" description="Low complexity" evidence="1">
    <location>
        <begin position="392"/>
        <end position="431"/>
    </location>
</feature>
<feature type="compositionally biased region" description="Acidic residues" evidence="1">
    <location>
        <begin position="354"/>
        <end position="364"/>
    </location>
</feature>
<accession>A0A1I8MK89</accession>